<evidence type="ECO:0000313" key="2">
    <source>
        <dbReference type="Proteomes" id="UP000503840"/>
    </source>
</evidence>
<organism evidence="1 2">
    <name type="scientific">Desulfovibrio subterraneus</name>
    <dbReference type="NCBI Taxonomy" id="2718620"/>
    <lineage>
        <taxon>Bacteria</taxon>
        <taxon>Pseudomonadati</taxon>
        <taxon>Thermodesulfobacteriota</taxon>
        <taxon>Desulfovibrionia</taxon>
        <taxon>Desulfovibrionales</taxon>
        <taxon>Desulfovibrionaceae</taxon>
        <taxon>Desulfovibrio</taxon>
    </lineage>
</organism>
<gene>
    <name evidence="1" type="ORF">DSM101010T_25770</name>
</gene>
<protein>
    <recommendedName>
        <fullName evidence="3">Phage tail protein</fullName>
    </recommendedName>
</protein>
<dbReference type="InterPro" id="IPR009678">
    <property type="entry name" value="Phage_tail_completion_R"/>
</dbReference>
<evidence type="ECO:0000313" key="1">
    <source>
        <dbReference type="EMBL" id="GFM34212.1"/>
    </source>
</evidence>
<reference evidence="1 2" key="1">
    <citation type="submission" date="2020-05" db="EMBL/GenBank/DDBJ databases">
        <title>Draft genome sequence of Desulfovibrio sp. strain HN2T.</title>
        <authorList>
            <person name="Ueno A."/>
            <person name="Tamazawa S."/>
            <person name="Tamamura S."/>
            <person name="Murakami T."/>
            <person name="Kiyama T."/>
            <person name="Inomata H."/>
            <person name="Amano Y."/>
            <person name="Miyakawa K."/>
            <person name="Tamaki H."/>
            <person name="Naganuma T."/>
            <person name="Kaneko K."/>
        </authorList>
    </citation>
    <scope>NUCLEOTIDE SEQUENCE [LARGE SCALE GENOMIC DNA]</scope>
    <source>
        <strain evidence="1 2">HN2</strain>
    </source>
</reference>
<dbReference type="AlphaFoldDB" id="A0A7J0BLY2"/>
<accession>A0A7J0BLY2</accession>
<proteinExistence type="predicted"/>
<name>A0A7J0BLY2_9BACT</name>
<keyword evidence="2" id="KW-1185">Reference proteome</keyword>
<comment type="caution">
    <text evidence="1">The sequence shown here is derived from an EMBL/GenBank/DDBJ whole genome shotgun (WGS) entry which is preliminary data.</text>
</comment>
<dbReference type="Proteomes" id="UP000503840">
    <property type="component" value="Unassembled WGS sequence"/>
</dbReference>
<evidence type="ECO:0008006" key="3">
    <source>
        <dbReference type="Google" id="ProtNLM"/>
    </source>
</evidence>
<dbReference type="RefSeq" id="WP_174405825.1">
    <property type="nucleotide sequence ID" value="NZ_BLVO01000013.1"/>
</dbReference>
<sequence>MRKLRALTTFLMQATGLPRESFDAFVDSGELNPTGKDLGHGIEVARFRYDASVYLYGYAGDGHQILALVMAWVVGHDAERELHDLSDPKVEVTILDDDSADVEIRISFDEGVELVMDPQGRIPYGGAMWSVTDVPVDVAEAVERMDGEAQEAGADG</sequence>
<dbReference type="EMBL" id="BLVO01000013">
    <property type="protein sequence ID" value="GFM34212.1"/>
    <property type="molecule type" value="Genomic_DNA"/>
</dbReference>
<dbReference type="Pfam" id="PF06891">
    <property type="entry name" value="P2_Phage_GpR"/>
    <property type="match status" value="1"/>
</dbReference>